<organism evidence="10 11">
    <name type="scientific">Protopolystoma xenopodis</name>
    <dbReference type="NCBI Taxonomy" id="117903"/>
    <lineage>
        <taxon>Eukaryota</taxon>
        <taxon>Metazoa</taxon>
        <taxon>Spiralia</taxon>
        <taxon>Lophotrochozoa</taxon>
        <taxon>Platyhelminthes</taxon>
        <taxon>Monogenea</taxon>
        <taxon>Polyopisthocotylea</taxon>
        <taxon>Polystomatidea</taxon>
        <taxon>Polystomatidae</taxon>
        <taxon>Protopolystoma</taxon>
    </lineage>
</organism>
<evidence type="ECO:0000256" key="8">
    <source>
        <dbReference type="SAM" id="Phobius"/>
    </source>
</evidence>
<evidence type="ECO:0000256" key="1">
    <source>
        <dbReference type="ARBA" id="ARBA00004370"/>
    </source>
</evidence>
<feature type="transmembrane region" description="Helical" evidence="8">
    <location>
        <begin position="12"/>
        <end position="30"/>
    </location>
</feature>
<feature type="compositionally biased region" description="Low complexity" evidence="7">
    <location>
        <begin position="80"/>
        <end position="92"/>
    </location>
</feature>
<evidence type="ECO:0000313" key="11">
    <source>
        <dbReference type="Proteomes" id="UP000784294"/>
    </source>
</evidence>
<name>A0A448WXQ6_9PLAT</name>
<evidence type="ECO:0000256" key="5">
    <source>
        <dbReference type="ARBA" id="ARBA00022989"/>
    </source>
</evidence>
<feature type="region of interest" description="Disordered" evidence="7">
    <location>
        <begin position="77"/>
        <end position="100"/>
    </location>
</feature>
<keyword evidence="2" id="KW-0813">Transport</keyword>
<dbReference type="PROSITE" id="PS50939">
    <property type="entry name" value="CYTOCHROME_B561"/>
    <property type="match status" value="1"/>
</dbReference>
<reference evidence="10" key="1">
    <citation type="submission" date="2018-11" db="EMBL/GenBank/DDBJ databases">
        <authorList>
            <consortium name="Pathogen Informatics"/>
        </authorList>
    </citation>
    <scope>NUCLEOTIDE SEQUENCE</scope>
</reference>
<dbReference type="GO" id="GO:0016020">
    <property type="term" value="C:membrane"/>
    <property type="evidence" value="ECO:0007669"/>
    <property type="project" value="UniProtKB-SubCell"/>
</dbReference>
<dbReference type="InterPro" id="IPR006593">
    <property type="entry name" value="Cyt_b561/ferric_Rdtase_TM"/>
</dbReference>
<keyword evidence="3 8" id="KW-0812">Transmembrane</keyword>
<dbReference type="Proteomes" id="UP000784294">
    <property type="component" value="Unassembled WGS sequence"/>
</dbReference>
<evidence type="ECO:0000256" key="3">
    <source>
        <dbReference type="ARBA" id="ARBA00022692"/>
    </source>
</evidence>
<evidence type="ECO:0000256" key="7">
    <source>
        <dbReference type="SAM" id="MobiDB-lite"/>
    </source>
</evidence>
<keyword evidence="4" id="KW-0249">Electron transport</keyword>
<protein>
    <recommendedName>
        <fullName evidence="9">Cytochrome b561 domain-containing protein</fullName>
    </recommendedName>
</protein>
<feature type="transmembrane region" description="Helical" evidence="8">
    <location>
        <begin position="50"/>
        <end position="70"/>
    </location>
</feature>
<comment type="caution">
    <text evidence="10">The sequence shown here is derived from an EMBL/GenBank/DDBJ whole genome shotgun (WGS) entry which is preliminary data.</text>
</comment>
<dbReference type="OrthoDB" id="907479at2759"/>
<accession>A0A448WXQ6</accession>
<evidence type="ECO:0000256" key="4">
    <source>
        <dbReference type="ARBA" id="ARBA00022982"/>
    </source>
</evidence>
<comment type="subcellular location">
    <subcellularLocation>
        <location evidence="1">Membrane</location>
    </subcellularLocation>
</comment>
<feature type="domain" description="Cytochrome b561" evidence="9">
    <location>
        <begin position="1"/>
        <end position="71"/>
    </location>
</feature>
<evidence type="ECO:0000256" key="2">
    <source>
        <dbReference type="ARBA" id="ARBA00022448"/>
    </source>
</evidence>
<keyword evidence="6 8" id="KW-0472">Membrane</keyword>
<dbReference type="AlphaFoldDB" id="A0A448WXQ6"/>
<proteinExistence type="predicted"/>
<gene>
    <name evidence="10" type="ORF">PXEA_LOCUS16299</name>
</gene>
<evidence type="ECO:0000313" key="10">
    <source>
        <dbReference type="EMBL" id="VEL22859.1"/>
    </source>
</evidence>
<dbReference type="Gene3D" id="1.20.120.1770">
    <property type="match status" value="1"/>
</dbReference>
<dbReference type="EMBL" id="CAAALY010058743">
    <property type="protein sequence ID" value="VEL22859.1"/>
    <property type="molecule type" value="Genomic_DNA"/>
</dbReference>
<evidence type="ECO:0000256" key="6">
    <source>
        <dbReference type="ARBA" id="ARBA00023136"/>
    </source>
</evidence>
<keyword evidence="5 8" id="KW-1133">Transmembrane helix</keyword>
<evidence type="ECO:0000259" key="9">
    <source>
        <dbReference type="PROSITE" id="PS50939"/>
    </source>
</evidence>
<keyword evidence="11" id="KW-1185">Reference proteome</keyword>
<sequence>MSQPVRAALMPIHTSLGSLLFFGALIAVVSGLTEKNFFSEKYSELRSREMLGNFVGVSAILFVSVVYYVISNRDYRRQETSTSSSEETVVSTHPFATNAP</sequence>